<proteinExistence type="predicted"/>
<gene>
    <name evidence="1" type="ORF">UFOVP86_37</name>
</gene>
<sequence>MTWHTLPHEPRKLQATEARLDAIYWAARNGLKGDTLALAAGMRPSEYRQLCEFDPLTEMAEQKGRADGEMEVSGILHEAARQGDAKAALEILKHAHGWTAKTAVDISIDQTISVKHALEMAQQRVLEGAFTVVEQLEDMDRASTNLFGSRRDGANVAVVDARAEERPVEVRPVRVPVGAERDAS</sequence>
<reference evidence="1" key="1">
    <citation type="submission" date="2020-05" db="EMBL/GenBank/DDBJ databases">
        <authorList>
            <person name="Chiriac C."/>
            <person name="Salcher M."/>
            <person name="Ghai R."/>
            <person name="Kavagutti S V."/>
        </authorList>
    </citation>
    <scope>NUCLEOTIDE SEQUENCE</scope>
</reference>
<dbReference type="EMBL" id="LR797825">
    <property type="protein sequence ID" value="CAB4242075.1"/>
    <property type="molecule type" value="Genomic_DNA"/>
</dbReference>
<organism evidence="1">
    <name type="scientific">uncultured Caudovirales phage</name>
    <dbReference type="NCBI Taxonomy" id="2100421"/>
    <lineage>
        <taxon>Viruses</taxon>
        <taxon>Duplodnaviria</taxon>
        <taxon>Heunggongvirae</taxon>
        <taxon>Uroviricota</taxon>
        <taxon>Caudoviricetes</taxon>
        <taxon>Peduoviridae</taxon>
        <taxon>Maltschvirus</taxon>
        <taxon>Maltschvirus maltsch</taxon>
    </lineage>
</organism>
<accession>A0A6J5TDK6</accession>
<evidence type="ECO:0000313" key="1">
    <source>
        <dbReference type="EMBL" id="CAB4242075.1"/>
    </source>
</evidence>
<protein>
    <submittedName>
        <fullName evidence="1">Uncharacterized protein</fullName>
    </submittedName>
</protein>
<name>A0A6J5TDK6_9CAUD</name>